<comment type="caution">
    <text evidence="2">The sequence shown here is derived from an EMBL/GenBank/DDBJ whole genome shotgun (WGS) entry which is preliminary data.</text>
</comment>
<feature type="transmembrane region" description="Helical" evidence="1">
    <location>
        <begin position="24"/>
        <end position="46"/>
    </location>
</feature>
<feature type="transmembrane region" description="Helical" evidence="1">
    <location>
        <begin position="58"/>
        <end position="77"/>
    </location>
</feature>
<proteinExistence type="predicted"/>
<feature type="transmembrane region" description="Helical" evidence="1">
    <location>
        <begin position="289"/>
        <end position="316"/>
    </location>
</feature>
<evidence type="ECO:0000313" key="2">
    <source>
        <dbReference type="EMBL" id="OMG82928.1"/>
    </source>
</evidence>
<dbReference type="EMBL" id="MJMN01000025">
    <property type="protein sequence ID" value="OMG82928.1"/>
    <property type="molecule type" value="Genomic_DNA"/>
</dbReference>
<dbReference type="Proteomes" id="UP000187251">
    <property type="component" value="Unassembled WGS sequence"/>
</dbReference>
<dbReference type="OrthoDB" id="6051357at2"/>
<gene>
    <name evidence="2" type="ORF">BIZ92_30120</name>
</gene>
<evidence type="ECO:0000313" key="3">
    <source>
        <dbReference type="Proteomes" id="UP000187251"/>
    </source>
</evidence>
<sequence>MLYNVVEINPACLRLVGPTENLRGLGIVMTIMFSLMLLLIATQFILFYDTATRGYGEYLAFAGGGSLLGVFGLWRAYRAAFAPMQYTAIISRRLRRIYAWSRKGGWISVDYDRAVPYICRFRLVAPTGASAPVFPLRLAELEPDSRRIARFVAPIRTFSSREASAGAWQFIRRYMDEDPASVPPVVLVPDHRINAFAWMDRELFTDEIDRQHHPAGLLDGFTFWIMAGTYYLPNWMEYWTRRYGRRPPLPPELAAALQWEGENPYRIVPPTPEEMLAMQGKLPHMKKRWLHASILGVLMWGVLPLSFVLGTVWTWISSN</sequence>
<name>A0A1R1JPV7_ALCXX</name>
<protein>
    <submittedName>
        <fullName evidence="2">Uncharacterized protein</fullName>
    </submittedName>
</protein>
<accession>A0A1R1JPV7</accession>
<keyword evidence="1" id="KW-1133">Transmembrane helix</keyword>
<reference evidence="2 3" key="1">
    <citation type="submission" date="2016-09" db="EMBL/GenBank/DDBJ databases">
        <title>Phylogenomics of Achromobacter.</title>
        <authorList>
            <person name="Jeukens J."/>
            <person name="Freschi L."/>
            <person name="Vincent A.T."/>
            <person name="Emond-Rheault J.-G."/>
            <person name="Kukavica-Ibrulj I."/>
            <person name="Charette S.J."/>
            <person name="Levesque R.C."/>
        </authorList>
    </citation>
    <scope>NUCLEOTIDE SEQUENCE [LARGE SCALE GENOMIC DNA]</scope>
    <source>
        <strain evidence="2 3">AUS488</strain>
    </source>
</reference>
<evidence type="ECO:0000256" key="1">
    <source>
        <dbReference type="SAM" id="Phobius"/>
    </source>
</evidence>
<keyword evidence="1" id="KW-0812">Transmembrane</keyword>
<dbReference type="AlphaFoldDB" id="A0A1R1JPV7"/>
<organism evidence="2 3">
    <name type="scientific">Alcaligenes xylosoxydans xylosoxydans</name>
    <name type="common">Achromobacter xylosoxidans</name>
    <dbReference type="NCBI Taxonomy" id="85698"/>
    <lineage>
        <taxon>Bacteria</taxon>
        <taxon>Pseudomonadati</taxon>
        <taxon>Pseudomonadota</taxon>
        <taxon>Betaproteobacteria</taxon>
        <taxon>Burkholderiales</taxon>
        <taxon>Alcaligenaceae</taxon>
        <taxon>Achromobacter</taxon>
    </lineage>
</organism>
<keyword evidence="1" id="KW-0472">Membrane</keyword>